<reference evidence="5" key="1">
    <citation type="submission" date="2012-12" db="EMBL/GenBank/DDBJ databases">
        <authorList>
            <person name="Hellsten U."/>
            <person name="Grimwood J."/>
            <person name="Chapman J.A."/>
            <person name="Shapiro H."/>
            <person name="Aerts A."/>
            <person name="Otillar R.P."/>
            <person name="Terry A.Y."/>
            <person name="Boore J.L."/>
            <person name="Simakov O."/>
            <person name="Marletaz F."/>
            <person name="Cho S.-J."/>
            <person name="Edsinger-Gonzales E."/>
            <person name="Havlak P."/>
            <person name="Kuo D.-H."/>
            <person name="Larsson T."/>
            <person name="Lv J."/>
            <person name="Arendt D."/>
            <person name="Savage R."/>
            <person name="Osoegawa K."/>
            <person name="de Jong P."/>
            <person name="Lindberg D.R."/>
            <person name="Seaver E.C."/>
            <person name="Weisblat D.A."/>
            <person name="Putnam N.H."/>
            <person name="Grigoriev I.V."/>
            <person name="Rokhsar D.S."/>
        </authorList>
    </citation>
    <scope>NUCLEOTIDE SEQUENCE</scope>
</reference>
<dbReference type="PROSITE" id="PS51421">
    <property type="entry name" value="RAS"/>
    <property type="match status" value="1"/>
</dbReference>
<dbReference type="PRINTS" id="PR00449">
    <property type="entry name" value="RASTRNSFRMNG"/>
</dbReference>
<dbReference type="SMART" id="SM00175">
    <property type="entry name" value="RAB"/>
    <property type="match status" value="1"/>
</dbReference>
<dbReference type="OMA" id="NIDECMK"/>
<proteinExistence type="predicted"/>
<evidence type="ECO:0000313" key="5">
    <source>
        <dbReference type="Proteomes" id="UP000015101"/>
    </source>
</evidence>
<gene>
    <name evidence="4" type="primary">20203696</name>
    <name evidence="3" type="ORF">HELRODRAFT_171558</name>
</gene>
<protein>
    <submittedName>
        <fullName evidence="3 4">Uncharacterized protein</fullName>
    </submittedName>
</protein>
<dbReference type="Pfam" id="PF00071">
    <property type="entry name" value="Ras"/>
    <property type="match status" value="1"/>
</dbReference>
<sequence>MGNVSSEGVDFQVCNMKVDKQVVALQLWDTAGQERFRSLSKQYFRKADGVIMMYDVTNQQSFFNVRSWMEDVQNSVEPGTSLMLLGSKKDLVSINGDVGTYIYPGEARRLAFEYNASFFETSSVTGLNIDECMKYMSRLLRDREDQTIAKTINVLSSENEHGSTGAFKNSCSCGTTS</sequence>
<name>T1F4E7_HELRO</name>
<dbReference type="GO" id="GO:0016192">
    <property type="term" value="P:vesicle-mediated transport"/>
    <property type="evidence" value="ECO:0000318"/>
    <property type="project" value="GO_Central"/>
</dbReference>
<dbReference type="FunFam" id="3.40.50.300:FF:001447">
    <property type="entry name" value="Ras-related protein Rab-1B"/>
    <property type="match status" value="1"/>
</dbReference>
<dbReference type="CTD" id="20203696"/>
<dbReference type="InterPro" id="IPR050227">
    <property type="entry name" value="Rab"/>
</dbReference>
<dbReference type="PROSITE" id="PS51419">
    <property type="entry name" value="RAB"/>
    <property type="match status" value="1"/>
</dbReference>
<dbReference type="InterPro" id="IPR001806">
    <property type="entry name" value="Small_GTPase"/>
</dbReference>
<keyword evidence="1" id="KW-0547">Nucleotide-binding</keyword>
<dbReference type="CDD" id="cd00154">
    <property type="entry name" value="Rab"/>
    <property type="match status" value="1"/>
</dbReference>
<dbReference type="SMART" id="SM00174">
    <property type="entry name" value="RHO"/>
    <property type="match status" value="1"/>
</dbReference>
<organism evidence="4 5">
    <name type="scientific">Helobdella robusta</name>
    <name type="common">Californian leech</name>
    <dbReference type="NCBI Taxonomy" id="6412"/>
    <lineage>
        <taxon>Eukaryota</taxon>
        <taxon>Metazoa</taxon>
        <taxon>Spiralia</taxon>
        <taxon>Lophotrochozoa</taxon>
        <taxon>Annelida</taxon>
        <taxon>Clitellata</taxon>
        <taxon>Hirudinea</taxon>
        <taxon>Rhynchobdellida</taxon>
        <taxon>Glossiphoniidae</taxon>
        <taxon>Helobdella</taxon>
    </lineage>
</organism>
<dbReference type="HOGENOM" id="CLU_041217_10_7_1"/>
<dbReference type="KEGG" id="hro:HELRODRAFT_171558"/>
<dbReference type="RefSeq" id="XP_009016526.1">
    <property type="nucleotide sequence ID" value="XM_009018278.1"/>
</dbReference>
<dbReference type="eggNOG" id="KOG0078">
    <property type="taxonomic scope" value="Eukaryota"/>
</dbReference>
<dbReference type="Gene3D" id="3.40.50.300">
    <property type="entry name" value="P-loop containing nucleotide triphosphate hydrolases"/>
    <property type="match status" value="1"/>
</dbReference>
<keyword evidence="5" id="KW-1185">Reference proteome</keyword>
<dbReference type="EMBL" id="KB096365">
    <property type="protein sequence ID" value="ESO05211.1"/>
    <property type="molecule type" value="Genomic_DNA"/>
</dbReference>
<dbReference type="EMBL" id="AMQM01003891">
    <property type="status" value="NOT_ANNOTATED_CDS"/>
    <property type="molecule type" value="Genomic_DNA"/>
</dbReference>
<dbReference type="AlphaFoldDB" id="T1F4E7"/>
<dbReference type="InterPro" id="IPR027417">
    <property type="entry name" value="P-loop_NTPase"/>
</dbReference>
<dbReference type="NCBIfam" id="TIGR00231">
    <property type="entry name" value="small_GTP"/>
    <property type="match status" value="1"/>
</dbReference>
<dbReference type="EnsemblMetazoa" id="HelroT171558">
    <property type="protein sequence ID" value="HelroP171558"/>
    <property type="gene ID" value="HelroG171558"/>
</dbReference>
<accession>T1F4E7</accession>
<evidence type="ECO:0000313" key="3">
    <source>
        <dbReference type="EMBL" id="ESO05211.1"/>
    </source>
</evidence>
<reference evidence="4" key="3">
    <citation type="submission" date="2015-06" db="UniProtKB">
        <authorList>
            <consortium name="EnsemblMetazoa"/>
        </authorList>
    </citation>
    <scope>IDENTIFICATION</scope>
</reference>
<keyword evidence="2" id="KW-0342">GTP-binding</keyword>
<dbReference type="SMART" id="SM00173">
    <property type="entry name" value="RAS"/>
    <property type="match status" value="1"/>
</dbReference>
<reference evidence="3 5" key="2">
    <citation type="journal article" date="2013" name="Nature">
        <title>Insights into bilaterian evolution from three spiralian genomes.</title>
        <authorList>
            <person name="Simakov O."/>
            <person name="Marletaz F."/>
            <person name="Cho S.J."/>
            <person name="Edsinger-Gonzales E."/>
            <person name="Havlak P."/>
            <person name="Hellsten U."/>
            <person name="Kuo D.H."/>
            <person name="Larsson T."/>
            <person name="Lv J."/>
            <person name="Arendt D."/>
            <person name="Savage R."/>
            <person name="Osoegawa K."/>
            <person name="de Jong P."/>
            <person name="Grimwood J."/>
            <person name="Chapman J.A."/>
            <person name="Shapiro H."/>
            <person name="Aerts A."/>
            <person name="Otillar R.P."/>
            <person name="Terry A.Y."/>
            <person name="Boore J.L."/>
            <person name="Grigoriev I.V."/>
            <person name="Lindberg D.R."/>
            <person name="Seaver E.C."/>
            <person name="Weisblat D.A."/>
            <person name="Putnam N.H."/>
            <person name="Rokhsar D.S."/>
        </authorList>
    </citation>
    <scope>NUCLEOTIDE SEQUENCE</scope>
</reference>
<dbReference type="SUPFAM" id="SSF52540">
    <property type="entry name" value="P-loop containing nucleoside triphosphate hydrolases"/>
    <property type="match status" value="1"/>
</dbReference>
<dbReference type="STRING" id="6412.T1F4E7"/>
<dbReference type="GO" id="GO:0003924">
    <property type="term" value="F:GTPase activity"/>
    <property type="evidence" value="ECO:0000318"/>
    <property type="project" value="GO_Central"/>
</dbReference>
<evidence type="ECO:0000313" key="4">
    <source>
        <dbReference type="EnsemblMetazoa" id="HelroP171558"/>
    </source>
</evidence>
<dbReference type="OrthoDB" id="9989112at2759"/>
<dbReference type="GeneID" id="20203696"/>
<dbReference type="InterPro" id="IPR005225">
    <property type="entry name" value="Small_GTP-bd"/>
</dbReference>
<dbReference type="GO" id="GO:0005525">
    <property type="term" value="F:GTP binding"/>
    <property type="evidence" value="ECO:0000318"/>
    <property type="project" value="GO_Central"/>
</dbReference>
<dbReference type="Proteomes" id="UP000015101">
    <property type="component" value="Unassembled WGS sequence"/>
</dbReference>
<evidence type="ECO:0000256" key="1">
    <source>
        <dbReference type="ARBA" id="ARBA00022741"/>
    </source>
</evidence>
<evidence type="ECO:0000256" key="2">
    <source>
        <dbReference type="ARBA" id="ARBA00023134"/>
    </source>
</evidence>
<dbReference type="PANTHER" id="PTHR47977">
    <property type="entry name" value="RAS-RELATED PROTEIN RAB"/>
    <property type="match status" value="1"/>
</dbReference>
<dbReference type="InParanoid" id="T1F4E7"/>